<feature type="compositionally biased region" description="Basic and acidic residues" evidence="1">
    <location>
        <begin position="294"/>
        <end position="317"/>
    </location>
</feature>
<dbReference type="PANTHER" id="PTHR15725:SF2">
    <property type="entry name" value="ZINC FINGER CCCH DOMAIN-CONTAINING PROTEIN 11A"/>
    <property type="match status" value="1"/>
</dbReference>
<feature type="region of interest" description="Disordered" evidence="1">
    <location>
        <begin position="407"/>
        <end position="476"/>
    </location>
</feature>
<feature type="compositionally biased region" description="Polar residues" evidence="1">
    <location>
        <begin position="318"/>
        <end position="329"/>
    </location>
</feature>
<proteinExistence type="predicted"/>
<dbReference type="Ensembl" id="ENSPTET00000044454.1">
    <property type="protein sequence ID" value="ENSPTEP00000032322.1"/>
    <property type="gene ID" value="ENSPTEG00000031063.1"/>
</dbReference>
<evidence type="ECO:0000259" key="2">
    <source>
        <dbReference type="Pfam" id="PF15663"/>
    </source>
</evidence>
<feature type="compositionally biased region" description="Polar residues" evidence="1">
    <location>
        <begin position="676"/>
        <end position="689"/>
    </location>
</feature>
<feature type="region of interest" description="Disordered" evidence="1">
    <location>
        <begin position="99"/>
        <end position="154"/>
    </location>
</feature>
<feature type="compositionally biased region" description="Low complexity" evidence="1">
    <location>
        <begin position="656"/>
        <end position="675"/>
    </location>
</feature>
<dbReference type="GO" id="GO:0016973">
    <property type="term" value="P:poly(A)+ mRNA export from nucleus"/>
    <property type="evidence" value="ECO:0007669"/>
    <property type="project" value="TreeGrafter"/>
</dbReference>
<evidence type="ECO:0000313" key="3">
    <source>
        <dbReference type="Ensembl" id="ENSPTEP00000032322.1"/>
    </source>
</evidence>
<evidence type="ECO:0000313" key="4">
    <source>
        <dbReference type="Proteomes" id="UP000694416"/>
    </source>
</evidence>
<reference evidence="3" key="2">
    <citation type="submission" date="2025-09" db="UniProtKB">
        <authorList>
            <consortium name="Ensembl"/>
        </authorList>
    </citation>
    <scope>IDENTIFICATION</scope>
</reference>
<feature type="compositionally biased region" description="Low complexity" evidence="1">
    <location>
        <begin position="413"/>
        <end position="425"/>
    </location>
</feature>
<dbReference type="Pfam" id="PF15663">
    <property type="entry name" value="zf-CCCH_3"/>
    <property type="match status" value="1"/>
</dbReference>
<feature type="region of interest" description="Disordered" evidence="1">
    <location>
        <begin position="640"/>
        <end position="695"/>
    </location>
</feature>
<reference evidence="3" key="1">
    <citation type="submission" date="2025-08" db="UniProtKB">
        <authorList>
            <consortium name="Ensembl"/>
        </authorList>
    </citation>
    <scope>IDENTIFICATION</scope>
</reference>
<keyword evidence="4" id="KW-1185">Reference proteome</keyword>
<name>A0A8C9IBC1_9PRIM</name>
<feature type="domain" description="Zinc-finger CCCH" evidence="2">
    <location>
        <begin position="18"/>
        <end position="68"/>
    </location>
</feature>
<organism evidence="3 4">
    <name type="scientific">Piliocolobus tephrosceles</name>
    <name type="common">Ugandan red Colobus</name>
    <dbReference type="NCBI Taxonomy" id="591936"/>
    <lineage>
        <taxon>Eukaryota</taxon>
        <taxon>Metazoa</taxon>
        <taxon>Chordata</taxon>
        <taxon>Craniata</taxon>
        <taxon>Vertebrata</taxon>
        <taxon>Euteleostomi</taxon>
        <taxon>Mammalia</taxon>
        <taxon>Eutheria</taxon>
        <taxon>Euarchontoglires</taxon>
        <taxon>Primates</taxon>
        <taxon>Haplorrhini</taxon>
        <taxon>Catarrhini</taxon>
        <taxon>Cercopithecidae</taxon>
        <taxon>Colobinae</taxon>
        <taxon>Piliocolobus</taxon>
    </lineage>
</organism>
<feature type="region of interest" description="Disordered" evidence="1">
    <location>
        <begin position="183"/>
        <end position="217"/>
    </location>
</feature>
<protein>
    <submittedName>
        <fullName evidence="3">Zinc finger CCCH-type containing 11A</fullName>
    </submittedName>
</protein>
<evidence type="ECO:0000256" key="1">
    <source>
        <dbReference type="SAM" id="MobiDB-lite"/>
    </source>
</evidence>
<feature type="compositionally biased region" description="Acidic residues" evidence="1">
    <location>
        <begin position="120"/>
        <end position="135"/>
    </location>
</feature>
<sequence length="737" mass="80817">MPNQGEDCYFFFYSTCTKKKRSEIPCYWENQPTGCQKLNCAFHHNRGRYVDGLFLPPSKTVLPTVPESPEEEVKASQLSVQQNKLSVQSNPSPQLRSVMKVESSENVPSPTHPPVVINAADDDEDDDDQFSEEGDETKTPTLQPTPEVHNGLRVTSVRKPAVNIKQGECLNFGIKTLEEIKSKKMKEKSKKQGEGSSGVSSLLLHPEPVPGPEKENVRTVVRTVTLSTKQGEEPLVRLSLTERLGKRKFSAAQVSKSLKERLGMSAGPNNEDATEKVNKVGEIHVKTLEEILLERASQKRGELQTKLKTEGPSKTDDSTSGARSSSTIRIKTFSEVLAEKKHRQQEAERQKSKKDATYIKLKTDSEIKKTVVLPPIVASKGQSEEPAGKTKSMQEVHIKTLEEIKLEKALRVQQSSESSTSSPSQHEATPGARRLLRITKRTGMKEEKNLQEGNEVDSQSSIRTEAKEASGETTGVDITKIQVKRCETMREKHTQKQQEREKSVLTPLRGDVASCNTQVAEKPVLTAVPGITRHLTKRLPTKSSQKVEVETSGIGDSVLNVKCAAQTLEKRGKAKPKVNVKPSVVKVVSSPKLAPKRKAVEMHPAVIAAVKPLSSSSVLQEPPAKKAAVAVVPLVSEDKSVTVPEAENPRDSLVLPPTQSSSDSSPPEVSGPSSSQMSMKTRRLSSASTGKPPLSVEDDFEKLIWEISGGKLEAEIDLDPGKDEDDLLLELSEMIDS</sequence>
<gene>
    <name evidence="3" type="primary">ZC3H11A</name>
</gene>
<dbReference type="AlphaFoldDB" id="A0A8C9IBC1"/>
<accession>A0A8C9IBC1</accession>
<feature type="region of interest" description="Disordered" evidence="1">
    <location>
        <begin position="294"/>
        <end position="329"/>
    </location>
</feature>
<dbReference type="Proteomes" id="UP000694416">
    <property type="component" value="Unplaced"/>
</dbReference>
<dbReference type="InterPro" id="IPR041686">
    <property type="entry name" value="Znf-CCCH_3"/>
</dbReference>
<dbReference type="PANTHER" id="PTHR15725">
    <property type="entry name" value="ZN-FINGER, C-X8-C-X5-C-X3-H TYPE-CONTAINING"/>
    <property type="match status" value="1"/>
</dbReference>